<accession>A0ABU2FE69</accession>
<evidence type="ECO:0000313" key="2">
    <source>
        <dbReference type="EMBL" id="MDS0260030.1"/>
    </source>
</evidence>
<keyword evidence="3" id="KW-1185">Reference proteome</keyword>
<reference evidence="2 3" key="1">
    <citation type="submission" date="2022-06" db="EMBL/GenBank/DDBJ databases">
        <title>Haloarcula sp. a new haloarchaeum isolate from saline soil.</title>
        <authorList>
            <person name="Strakova D."/>
            <person name="Galisteo C."/>
            <person name="Sanchez-Porro C."/>
            <person name="Ventosa A."/>
        </authorList>
    </citation>
    <scope>NUCLEOTIDE SEQUENCE [LARGE SCALE GENOMIC DNA]</scope>
    <source>
        <strain evidence="2 3">S1CR25-12</strain>
    </source>
</reference>
<evidence type="ECO:0000313" key="3">
    <source>
        <dbReference type="Proteomes" id="UP001259659"/>
    </source>
</evidence>
<name>A0ABU2FE69_9EURY</name>
<gene>
    <name evidence="2" type="ORF">NDI56_11555</name>
</gene>
<dbReference type="PROSITE" id="PS51257">
    <property type="entry name" value="PROKAR_LIPOPROTEIN"/>
    <property type="match status" value="1"/>
</dbReference>
<dbReference type="EMBL" id="JAMQON010000003">
    <property type="protein sequence ID" value="MDS0260030.1"/>
    <property type="molecule type" value="Genomic_DNA"/>
</dbReference>
<comment type="caution">
    <text evidence="2">The sequence shown here is derived from an EMBL/GenBank/DDBJ whole genome shotgun (WGS) entry which is preliminary data.</text>
</comment>
<feature type="region of interest" description="Disordered" evidence="1">
    <location>
        <begin position="23"/>
        <end position="50"/>
    </location>
</feature>
<sequence length="414" mass="42896">MLRRRRNVLRVVGGVLAGSLAGCLGSESESTPTNEPSETPGSTDGLQRSGIPEWTSWAPSPAALGLDGGYEVVSFEPAEVASYSEILPSSATNLSTTDLGIDGLGPITDQRRGILLSDGIAALFGPHETDNVRAYLTDWGLERQRTVNGVEIYAFESQDLQDAFGVASDVFIRAGTRSKLGVDTVEAVAAMARDDERLPAAVPDIGTVLALVAPGESVAVRSNTPDIASVDGASAEGYSWRLGTDRTTVSAAFVGDAVGADAVRSWASESERFDSASVAAPADGSAVTATASVQTGDVGSLDPNWATESTEPAPQVQWRATYDADAGHVTIEHRGGDNIDASDLYVRGSGFADAGGADQTAAGPWQGETSDNDGIGAGNTVAVGVTSSYDIRLVYEFPDSDRTATLFSDRGPDA</sequence>
<evidence type="ECO:0000256" key="1">
    <source>
        <dbReference type="SAM" id="MobiDB-lite"/>
    </source>
</evidence>
<protein>
    <submittedName>
        <fullName evidence="2">Type IV pilin N-terminal domain-containing protein</fullName>
    </submittedName>
</protein>
<organism evidence="2 3">
    <name type="scientific">Haloarcula saliterrae</name>
    <dbReference type="NCBI Taxonomy" id="2950534"/>
    <lineage>
        <taxon>Archaea</taxon>
        <taxon>Methanobacteriati</taxon>
        <taxon>Methanobacteriota</taxon>
        <taxon>Stenosarchaea group</taxon>
        <taxon>Halobacteria</taxon>
        <taxon>Halobacteriales</taxon>
        <taxon>Haloarculaceae</taxon>
        <taxon>Haloarcula</taxon>
    </lineage>
</organism>
<dbReference type="RefSeq" id="WP_310919697.1">
    <property type="nucleotide sequence ID" value="NZ_JAMQON010000003.1"/>
</dbReference>
<feature type="compositionally biased region" description="Low complexity" evidence="1">
    <location>
        <begin position="23"/>
        <end position="43"/>
    </location>
</feature>
<dbReference type="Proteomes" id="UP001259659">
    <property type="component" value="Unassembled WGS sequence"/>
</dbReference>
<proteinExistence type="predicted"/>